<dbReference type="SUPFAM" id="SSF55729">
    <property type="entry name" value="Acyl-CoA N-acyltransferases (Nat)"/>
    <property type="match status" value="1"/>
</dbReference>
<dbReference type="EMBL" id="WSFO01000006">
    <property type="protein sequence ID" value="KAE9629750.1"/>
    <property type="molecule type" value="Genomic_DNA"/>
</dbReference>
<dbReference type="Pfam" id="PF00583">
    <property type="entry name" value="Acetyltransf_1"/>
    <property type="match status" value="1"/>
</dbReference>
<protein>
    <submittedName>
        <fullName evidence="2">GNAT family N-acetyltransferase</fullName>
    </submittedName>
</protein>
<accession>A0A6A4RAB6</accession>
<keyword evidence="2" id="KW-0808">Transferase</keyword>
<name>A0A6A4RAB6_9RHOB</name>
<evidence type="ECO:0000313" key="3">
    <source>
        <dbReference type="Proteomes" id="UP000441586"/>
    </source>
</evidence>
<dbReference type="InterPro" id="IPR016181">
    <property type="entry name" value="Acyl_CoA_acyltransferase"/>
</dbReference>
<evidence type="ECO:0000259" key="1">
    <source>
        <dbReference type="PROSITE" id="PS51186"/>
    </source>
</evidence>
<organism evidence="2 3">
    <name type="scientific">Parasedimentitalea maritima</name>
    <dbReference type="NCBI Taxonomy" id="2578117"/>
    <lineage>
        <taxon>Bacteria</taxon>
        <taxon>Pseudomonadati</taxon>
        <taxon>Pseudomonadota</taxon>
        <taxon>Alphaproteobacteria</taxon>
        <taxon>Rhodobacterales</taxon>
        <taxon>Paracoccaceae</taxon>
        <taxon>Parasedimentitalea</taxon>
    </lineage>
</organism>
<comment type="caution">
    <text evidence="2">The sequence shown here is derived from an EMBL/GenBank/DDBJ whole genome shotgun (WGS) entry which is preliminary data.</text>
</comment>
<dbReference type="PROSITE" id="PS51186">
    <property type="entry name" value="GNAT"/>
    <property type="match status" value="1"/>
</dbReference>
<dbReference type="GO" id="GO:0016747">
    <property type="term" value="F:acyltransferase activity, transferring groups other than amino-acyl groups"/>
    <property type="evidence" value="ECO:0007669"/>
    <property type="project" value="InterPro"/>
</dbReference>
<feature type="domain" description="N-acetyltransferase" evidence="1">
    <location>
        <begin position="10"/>
        <end position="152"/>
    </location>
</feature>
<gene>
    <name evidence="2" type="ORF">GP644_12125</name>
</gene>
<evidence type="ECO:0000313" key="2">
    <source>
        <dbReference type="EMBL" id="KAE9629750.1"/>
    </source>
</evidence>
<sequence>MRISILSTHIEISDKLPENSGDIEQLYRDAFPDEDLVPLVKNLLASGDEVLSLTATKGENLVGHAVFTTCGIAVENETSDHRVALLGPVAVLAALQKQGIGGRLIQNGLERLTADGNTQVFVLGDPNYYSRFGFQEDRLIAPPYPLPEQWRPAWQSKNLQNDMHVQSGILTVPVPWQDASLWS</sequence>
<dbReference type="Gene3D" id="3.40.630.30">
    <property type="match status" value="1"/>
</dbReference>
<dbReference type="CDD" id="cd04301">
    <property type="entry name" value="NAT_SF"/>
    <property type="match status" value="1"/>
</dbReference>
<dbReference type="Proteomes" id="UP000441586">
    <property type="component" value="Unassembled WGS sequence"/>
</dbReference>
<proteinExistence type="predicted"/>
<dbReference type="AlphaFoldDB" id="A0A6A4RAB6"/>
<reference evidence="2 3" key="1">
    <citation type="submission" date="2019-12" db="EMBL/GenBank/DDBJ databases">
        <authorList>
            <person name="Zhang Y.-J."/>
        </authorList>
    </citation>
    <scope>NUCLEOTIDE SEQUENCE [LARGE SCALE GENOMIC DNA]</scope>
    <source>
        <strain evidence="2 3">H18S-6</strain>
    </source>
</reference>
<dbReference type="InterPro" id="IPR000182">
    <property type="entry name" value="GNAT_dom"/>
</dbReference>